<name>A0ABR8KV94_9SPHN</name>
<keyword evidence="1" id="KW-0472">Membrane</keyword>
<accession>A0ABR8KV94</accession>
<feature type="transmembrane region" description="Helical" evidence="1">
    <location>
        <begin position="12"/>
        <end position="34"/>
    </location>
</feature>
<dbReference type="RefSeq" id="WP_190788530.1">
    <property type="nucleotide sequence ID" value="NZ_JACXLC010000001.1"/>
</dbReference>
<feature type="transmembrane region" description="Helical" evidence="1">
    <location>
        <begin position="54"/>
        <end position="76"/>
    </location>
</feature>
<dbReference type="Proteomes" id="UP000635384">
    <property type="component" value="Unassembled WGS sequence"/>
</dbReference>
<comment type="caution">
    <text evidence="2">The sequence shown here is derived from an EMBL/GenBank/DDBJ whole genome shotgun (WGS) entry which is preliminary data.</text>
</comment>
<sequence length="143" mass="15378">MKLAQGPRPLSINAFAVILLVIAAANLIAALLDVPAQEDNLRSLELGFDWNRDWTIVASSAWFTIELIPIALVWLAASRFARIFITCMAAVKAALLAANFRALLESPTILAAECIALAAVMLLYTRAASRWFTASKASHAAPA</sequence>
<protein>
    <submittedName>
        <fullName evidence="2">Uncharacterized protein</fullName>
    </submittedName>
</protein>
<proteinExistence type="predicted"/>
<feature type="transmembrane region" description="Helical" evidence="1">
    <location>
        <begin position="109"/>
        <end position="127"/>
    </location>
</feature>
<feature type="transmembrane region" description="Helical" evidence="1">
    <location>
        <begin position="83"/>
        <end position="103"/>
    </location>
</feature>
<gene>
    <name evidence="2" type="ORF">IB285_12805</name>
</gene>
<evidence type="ECO:0000313" key="2">
    <source>
        <dbReference type="EMBL" id="MBD2843133.1"/>
    </source>
</evidence>
<dbReference type="EMBL" id="JACXLC010000001">
    <property type="protein sequence ID" value="MBD2843133.1"/>
    <property type="molecule type" value="Genomic_DNA"/>
</dbReference>
<keyword evidence="1" id="KW-1133">Transmembrane helix</keyword>
<evidence type="ECO:0000313" key="3">
    <source>
        <dbReference type="Proteomes" id="UP000635384"/>
    </source>
</evidence>
<keyword evidence="1" id="KW-0812">Transmembrane</keyword>
<evidence type="ECO:0000256" key="1">
    <source>
        <dbReference type="SAM" id="Phobius"/>
    </source>
</evidence>
<organism evidence="2 3">
    <name type="scientific">Erythrobacter rubeus</name>
    <dbReference type="NCBI Taxonomy" id="2760803"/>
    <lineage>
        <taxon>Bacteria</taxon>
        <taxon>Pseudomonadati</taxon>
        <taxon>Pseudomonadota</taxon>
        <taxon>Alphaproteobacteria</taxon>
        <taxon>Sphingomonadales</taxon>
        <taxon>Erythrobacteraceae</taxon>
        <taxon>Erythrobacter/Porphyrobacter group</taxon>
        <taxon>Erythrobacter</taxon>
    </lineage>
</organism>
<keyword evidence="3" id="KW-1185">Reference proteome</keyword>
<reference evidence="2 3" key="1">
    <citation type="submission" date="2020-09" db="EMBL/GenBank/DDBJ databases">
        <authorList>
            <person name="Yoon J.-W."/>
        </authorList>
    </citation>
    <scope>NUCLEOTIDE SEQUENCE [LARGE SCALE GENOMIC DNA]</scope>
    <source>
        <strain evidence="2 3">KMU-140</strain>
    </source>
</reference>